<reference evidence="1" key="2">
    <citation type="journal article" date="2015" name="Data Brief">
        <title>Shoot transcriptome of the giant reed, Arundo donax.</title>
        <authorList>
            <person name="Barrero R.A."/>
            <person name="Guerrero F.D."/>
            <person name="Moolhuijzen P."/>
            <person name="Goolsby J.A."/>
            <person name="Tidwell J."/>
            <person name="Bellgard S.E."/>
            <person name="Bellgard M.I."/>
        </authorList>
    </citation>
    <scope>NUCLEOTIDE SEQUENCE</scope>
    <source>
        <tissue evidence="1">Shoot tissue taken approximately 20 cm above the soil surface</tissue>
    </source>
</reference>
<dbReference type="EMBL" id="GBRH01274261">
    <property type="protein sequence ID" value="JAD23634.1"/>
    <property type="molecule type" value="Transcribed_RNA"/>
</dbReference>
<organism evidence="1">
    <name type="scientific">Arundo donax</name>
    <name type="common">Giant reed</name>
    <name type="synonym">Donax arundinaceus</name>
    <dbReference type="NCBI Taxonomy" id="35708"/>
    <lineage>
        <taxon>Eukaryota</taxon>
        <taxon>Viridiplantae</taxon>
        <taxon>Streptophyta</taxon>
        <taxon>Embryophyta</taxon>
        <taxon>Tracheophyta</taxon>
        <taxon>Spermatophyta</taxon>
        <taxon>Magnoliopsida</taxon>
        <taxon>Liliopsida</taxon>
        <taxon>Poales</taxon>
        <taxon>Poaceae</taxon>
        <taxon>PACMAD clade</taxon>
        <taxon>Arundinoideae</taxon>
        <taxon>Arundineae</taxon>
        <taxon>Arundo</taxon>
    </lineage>
</organism>
<dbReference type="AlphaFoldDB" id="A0A0A8YCY8"/>
<accession>A0A0A8YCY8</accession>
<proteinExistence type="predicted"/>
<evidence type="ECO:0000313" key="1">
    <source>
        <dbReference type="EMBL" id="JAD23634.1"/>
    </source>
</evidence>
<sequence length="24" mass="2740">MSHLSNKTIHRLDMSQVTTNILTV</sequence>
<name>A0A0A8YCY8_ARUDO</name>
<reference evidence="1" key="1">
    <citation type="submission" date="2014-09" db="EMBL/GenBank/DDBJ databases">
        <authorList>
            <person name="Magalhaes I.L.F."/>
            <person name="Oliveira U."/>
            <person name="Santos F.R."/>
            <person name="Vidigal T.H.D.A."/>
            <person name="Brescovit A.D."/>
            <person name="Santos A.J."/>
        </authorList>
    </citation>
    <scope>NUCLEOTIDE SEQUENCE</scope>
    <source>
        <tissue evidence="1">Shoot tissue taken approximately 20 cm above the soil surface</tissue>
    </source>
</reference>
<protein>
    <submittedName>
        <fullName evidence="1">Uncharacterized protein</fullName>
    </submittedName>
</protein>